<dbReference type="GO" id="GO:0044423">
    <property type="term" value="C:virion component"/>
    <property type="evidence" value="ECO:0007669"/>
    <property type="project" value="UniProtKB-KW"/>
</dbReference>
<evidence type="ECO:0000256" key="3">
    <source>
        <dbReference type="SAM" id="MobiDB-lite"/>
    </source>
</evidence>
<dbReference type="NCBIfam" id="TIGR01554">
    <property type="entry name" value="major_cap_HK97"/>
    <property type="match status" value="1"/>
</dbReference>
<dbReference type="SUPFAM" id="SSF56563">
    <property type="entry name" value="Major capsid protein gp5"/>
    <property type="match status" value="1"/>
</dbReference>
<sequence length="559" mass="60421">MSVLRVLMLNSEIEALRAQLTPLEQVRDNFAAREEQLRQAITEAATDEERGVVSAAVDAFEQERSSNAAEITRIQREIEQREEQIRSLEAAQTPPPANNSVSNSDTGNTNHERGNVNMSNPERRWFGLTYQQRDELLARDSTKEFLQRFRQLRAQQNSATGAELGIPTEFMQILRDLTYQNSKLWKYVHSESLSGKARQNIVGTASDAVWTETVANINEIVLDFTQLEMDGYMLAGYMAISNAVLAADSDLQLLTSILNAMGEANARALDKSIVYGTGVKMPVGFITRLAAAEKPSWWGNDQGDFTALNTSHILKLDIDSTSGASFFGSLIEALGVADPKYSDGRTFWVMNRKTHIRLMAKALAFDAAAALAAGINNTFPIVGGDIVELEFMADNDIAGGFGDMMRMVEREGATIASSDIPLFLRNMTVYRSIGIYDGKPARGESFVLVNFRNTQPTTSISFAPDMANEKIGTLIVTTAAGGSGKSVVTVAGNGSGTLKYQTGGQAIAVGNGERLGKEWLDMPTNKTIAAKNGETVTVIEADDAGRAVAAGSGSVTAGA</sequence>
<evidence type="ECO:0000256" key="2">
    <source>
        <dbReference type="ARBA" id="ARBA00022844"/>
    </source>
</evidence>
<evidence type="ECO:0000313" key="5">
    <source>
        <dbReference type="EMBL" id="DAF43474.1"/>
    </source>
</evidence>
<evidence type="ECO:0000259" key="4">
    <source>
        <dbReference type="Pfam" id="PF05065"/>
    </source>
</evidence>
<protein>
    <submittedName>
        <fullName evidence="5">Major capsid protein</fullName>
    </submittedName>
</protein>
<feature type="region of interest" description="Disordered" evidence="3">
    <location>
        <begin position="82"/>
        <end position="120"/>
    </location>
</feature>
<dbReference type="EMBL" id="BK032507">
    <property type="protein sequence ID" value="DAF43474.1"/>
    <property type="molecule type" value="Genomic_DNA"/>
</dbReference>
<keyword evidence="2" id="KW-0946">Virion</keyword>
<dbReference type="InterPro" id="IPR054612">
    <property type="entry name" value="Phage_capsid-like_C"/>
</dbReference>
<dbReference type="InterPro" id="IPR024455">
    <property type="entry name" value="Phage_capsid"/>
</dbReference>
<evidence type="ECO:0000256" key="1">
    <source>
        <dbReference type="ARBA" id="ARBA00004328"/>
    </source>
</evidence>
<proteinExistence type="predicted"/>
<organism evidence="5">
    <name type="scientific">Myoviridae sp. ctKFg29</name>
    <dbReference type="NCBI Taxonomy" id="2827675"/>
    <lineage>
        <taxon>Viruses</taxon>
        <taxon>Duplodnaviria</taxon>
        <taxon>Heunggongvirae</taxon>
        <taxon>Uroviricota</taxon>
        <taxon>Caudoviricetes</taxon>
    </lineage>
</organism>
<name>A0A8S5RYK3_9CAUD</name>
<feature type="compositionally biased region" description="Polar residues" evidence="3">
    <location>
        <begin position="98"/>
        <end position="109"/>
    </location>
</feature>
<feature type="domain" description="Phage capsid-like C-terminal" evidence="4">
    <location>
        <begin position="166"/>
        <end position="451"/>
    </location>
</feature>
<comment type="subcellular location">
    <subcellularLocation>
        <location evidence="1">Virion</location>
    </subcellularLocation>
</comment>
<accession>A0A8S5RYK3</accession>
<reference evidence="5" key="1">
    <citation type="journal article" date="2021" name="Proc. Natl. Acad. Sci. U.S.A.">
        <title>A Catalog of Tens of Thousands of Viruses from Human Metagenomes Reveals Hidden Associations with Chronic Diseases.</title>
        <authorList>
            <person name="Tisza M.J."/>
            <person name="Buck C.B."/>
        </authorList>
    </citation>
    <scope>NUCLEOTIDE SEQUENCE</scope>
    <source>
        <strain evidence="5">CtKFg29</strain>
    </source>
</reference>
<dbReference type="Pfam" id="PF05065">
    <property type="entry name" value="Phage_capsid"/>
    <property type="match status" value="1"/>
</dbReference>